<feature type="transmembrane region" description="Helical" evidence="1">
    <location>
        <begin position="80"/>
        <end position="97"/>
    </location>
</feature>
<dbReference type="EMBL" id="JACRTB010000014">
    <property type="protein sequence ID" value="MBC8576721.1"/>
    <property type="molecule type" value="Genomic_DNA"/>
</dbReference>
<evidence type="ECO:0000313" key="2">
    <source>
        <dbReference type="EMBL" id="MBC8576721.1"/>
    </source>
</evidence>
<keyword evidence="1" id="KW-0812">Transmembrane</keyword>
<feature type="transmembrane region" description="Helical" evidence="1">
    <location>
        <begin position="117"/>
        <end position="137"/>
    </location>
</feature>
<comment type="caution">
    <text evidence="2">The sequence shown here is derived from an EMBL/GenBank/DDBJ whole genome shotgun (WGS) entry which is preliminary data.</text>
</comment>
<feature type="transmembrane region" description="Helical" evidence="1">
    <location>
        <begin position="37"/>
        <end position="59"/>
    </location>
</feature>
<organism evidence="2 3">
    <name type="scientific">Yanshouia hominis</name>
    <dbReference type="NCBI Taxonomy" id="2763673"/>
    <lineage>
        <taxon>Bacteria</taxon>
        <taxon>Bacillati</taxon>
        <taxon>Bacillota</taxon>
        <taxon>Clostridia</taxon>
        <taxon>Eubacteriales</taxon>
        <taxon>Oscillospiraceae</taxon>
        <taxon>Yanshouia</taxon>
    </lineage>
</organism>
<feature type="transmembrane region" description="Helical" evidence="1">
    <location>
        <begin position="290"/>
        <end position="309"/>
    </location>
</feature>
<dbReference type="InterPro" id="IPR011435">
    <property type="entry name" value="UmpAB"/>
</dbReference>
<feature type="transmembrane region" description="Helical" evidence="1">
    <location>
        <begin position="329"/>
        <end position="349"/>
    </location>
</feature>
<feature type="transmembrane region" description="Helical" evidence="1">
    <location>
        <begin position="174"/>
        <end position="192"/>
    </location>
</feature>
<feature type="transmembrane region" description="Helical" evidence="1">
    <location>
        <begin position="394"/>
        <end position="412"/>
    </location>
</feature>
<gene>
    <name evidence="2" type="ORF">H8717_09950</name>
</gene>
<keyword evidence="3" id="KW-1185">Reference proteome</keyword>
<feature type="transmembrane region" description="Helical" evidence="1">
    <location>
        <begin position="204"/>
        <end position="223"/>
    </location>
</feature>
<keyword evidence="1" id="KW-0472">Membrane</keyword>
<dbReference type="RefSeq" id="WP_262400221.1">
    <property type="nucleotide sequence ID" value="NZ_JACRTB010000014.1"/>
</dbReference>
<feature type="transmembrane region" description="Helical" evidence="1">
    <location>
        <begin position="455"/>
        <end position="477"/>
    </location>
</feature>
<protein>
    <submittedName>
        <fullName evidence="2">DUF1538 domain-containing protein</fullName>
    </submittedName>
</protein>
<dbReference type="Proteomes" id="UP000658131">
    <property type="component" value="Unassembled WGS sequence"/>
</dbReference>
<name>A0ABR7NJY6_9FIRM</name>
<feature type="transmembrane region" description="Helical" evidence="1">
    <location>
        <begin position="144"/>
        <end position="168"/>
    </location>
</feature>
<evidence type="ECO:0000256" key="1">
    <source>
        <dbReference type="SAM" id="Phobius"/>
    </source>
</evidence>
<feature type="transmembrane region" description="Helical" evidence="1">
    <location>
        <begin position="12"/>
        <end position="31"/>
    </location>
</feature>
<dbReference type="Pfam" id="PF07556">
    <property type="entry name" value="DUF1538"/>
    <property type="match status" value="2"/>
</dbReference>
<evidence type="ECO:0000313" key="3">
    <source>
        <dbReference type="Proteomes" id="UP000658131"/>
    </source>
</evidence>
<proteinExistence type="predicted"/>
<keyword evidence="1" id="KW-1133">Transmembrane helix</keyword>
<reference evidence="2 3" key="1">
    <citation type="submission" date="2020-08" db="EMBL/GenBank/DDBJ databases">
        <title>Genome public.</title>
        <authorList>
            <person name="Liu C."/>
            <person name="Sun Q."/>
        </authorList>
    </citation>
    <scope>NUCLEOTIDE SEQUENCE [LARGE SCALE GENOMIC DNA]</scope>
    <source>
        <strain evidence="2 3">BX1</strain>
    </source>
</reference>
<feature type="transmembrane region" description="Helical" evidence="1">
    <location>
        <begin position="260"/>
        <end position="278"/>
    </location>
</feature>
<feature type="transmembrane region" description="Helical" evidence="1">
    <location>
        <begin position="424"/>
        <end position="449"/>
    </location>
</feature>
<accession>A0ABR7NJY6</accession>
<sequence length="511" mass="53595">MGGQLKAKINESLASVLPITGIILLLSITVAPLDAGVVVLFLFGSILLVFGMGLFTLGADMAMLPMGEGIGVQISKGKRAPLSLAVCFLLGLLITVAEPDLTVLATQIPTIPNMTLILAVGVGVGAFLAISMLRMLLQIRLSHLLVFFYAVVFLVAAFAPNSFIPAAFDSGGVTTGPITVPFIMAFGIGMASIRSDRRSSEDSFGLIAVCSIGPILSVLLLGICYEPSAETSAVSFYEITTTKDAVGAFGGALGLYLREVAAALLPIVGICFLFQLIFRRFQRAQLHRIVVGFFYTYAGLVCFLTGVNVGFMPAGQLIGGEIAGSGCRWLLVPIGMLVGYFIVAAEPAVHVLKKQVEEISNGSITQKSIGLGLSAGVSVSVGIAMLRILTGVSILWFLVPGYILSLVISFYVPPIYTGIAFDSGGVASGPMTATFLLPLAMGACGALGGNMMTDAFGIVAMVAMTPLITIQTIGLIAELRRRNAGKDLVGQLLNTEDCILYFDLEETAPRS</sequence>